<keyword evidence="2" id="KW-1185">Reference proteome</keyword>
<reference evidence="1 2" key="1">
    <citation type="submission" date="2018-06" db="EMBL/GenBank/DDBJ databases">
        <title>Whole genome sequencing of Candida tropicalis (genome annotated by CSBL at Korea University).</title>
        <authorList>
            <person name="Ahn J."/>
        </authorList>
    </citation>
    <scope>NUCLEOTIDE SEQUENCE [LARGE SCALE GENOMIC DNA]</scope>
    <source>
        <strain evidence="1 2">ATCC 20962</strain>
    </source>
</reference>
<name>A0A367YA58_9ASCO</name>
<evidence type="ECO:0000313" key="1">
    <source>
        <dbReference type="EMBL" id="RCK62697.1"/>
    </source>
</evidence>
<dbReference type="Proteomes" id="UP000253472">
    <property type="component" value="Unassembled WGS sequence"/>
</dbReference>
<dbReference type="OrthoDB" id="1865897at2759"/>
<dbReference type="STRING" id="5486.A0A367YA58"/>
<dbReference type="AlphaFoldDB" id="A0A367YA58"/>
<protein>
    <submittedName>
        <fullName evidence="1">Uncharacterized protein</fullName>
    </submittedName>
</protein>
<comment type="caution">
    <text evidence="1">The sequence shown here is derived from an EMBL/GenBank/DDBJ whole genome shotgun (WGS) entry which is preliminary data.</text>
</comment>
<sequence length="321" mass="36781">MVDTPPDHFQSIIDRNENNIPKEGSIVEALSRFDERYNKLLVLTTENELLDVPALDVNFHLYRVVIPRDHIDFGQIVENRHNEGDPERVAAVDFICSFLDDVLELKRDLAPKFERVYAQFAGEAMNSISLIDVVDAIKFRETSVIKFGSSFYDQCVLLFAIHWNLIDSPKWIVPNYVPNTKLSNVITGHSNTFHSMSEYFVTPIPVWMATTKFVHQLESSRLAQDVEVLFRKLKETPKNELSSFMEVYEGRHLVYILDFLKFALVYPHESTIKTLERAGIFKDGVTARAIFDLLVELKIYDINEDVFLSLGLVGSSSLGED</sequence>
<accession>A0A367YA58</accession>
<evidence type="ECO:0000313" key="2">
    <source>
        <dbReference type="Proteomes" id="UP000253472"/>
    </source>
</evidence>
<dbReference type="EMBL" id="QLNQ01000025">
    <property type="protein sequence ID" value="RCK62697.1"/>
    <property type="molecule type" value="Genomic_DNA"/>
</dbReference>
<organism evidence="1 2">
    <name type="scientific">Candida viswanathii</name>
    <dbReference type="NCBI Taxonomy" id="5486"/>
    <lineage>
        <taxon>Eukaryota</taxon>
        <taxon>Fungi</taxon>
        <taxon>Dikarya</taxon>
        <taxon>Ascomycota</taxon>
        <taxon>Saccharomycotina</taxon>
        <taxon>Pichiomycetes</taxon>
        <taxon>Debaryomycetaceae</taxon>
        <taxon>Candida/Lodderomyces clade</taxon>
        <taxon>Candida</taxon>
    </lineage>
</organism>
<gene>
    <name evidence="1" type="ORF">Cantr_08936</name>
</gene>
<proteinExistence type="predicted"/>